<evidence type="ECO:0000313" key="1">
    <source>
        <dbReference type="EMBL" id="RWR84430.1"/>
    </source>
</evidence>
<gene>
    <name evidence="1" type="ORF">CKAN_01324300</name>
</gene>
<reference evidence="1 2" key="1">
    <citation type="journal article" date="2019" name="Nat. Plants">
        <title>Stout camphor tree genome fills gaps in understanding of flowering plant genome evolution.</title>
        <authorList>
            <person name="Chaw S.M."/>
            <person name="Liu Y.C."/>
            <person name="Wu Y.W."/>
            <person name="Wang H.Y."/>
            <person name="Lin C.I."/>
            <person name="Wu C.S."/>
            <person name="Ke H.M."/>
            <person name="Chang L.Y."/>
            <person name="Hsu C.Y."/>
            <person name="Yang H.T."/>
            <person name="Sudianto E."/>
            <person name="Hsu M.H."/>
            <person name="Wu K.P."/>
            <person name="Wang L.N."/>
            <person name="Leebens-Mack J.H."/>
            <person name="Tsai I.J."/>
        </authorList>
    </citation>
    <scope>NUCLEOTIDE SEQUENCE [LARGE SCALE GENOMIC DNA]</scope>
    <source>
        <strain evidence="2">cv. Chaw 1501</strain>
        <tissue evidence="1">Young leaves</tissue>
    </source>
</reference>
<keyword evidence="2" id="KW-1185">Reference proteome</keyword>
<protein>
    <submittedName>
        <fullName evidence="1">Uncharacterized protein</fullName>
    </submittedName>
</protein>
<proteinExistence type="predicted"/>
<accession>A0A3S3MXM4</accession>
<dbReference type="EMBL" id="QPKB01000005">
    <property type="protein sequence ID" value="RWR84430.1"/>
    <property type="molecule type" value="Genomic_DNA"/>
</dbReference>
<name>A0A3S3MXM4_9MAGN</name>
<evidence type="ECO:0000313" key="2">
    <source>
        <dbReference type="Proteomes" id="UP000283530"/>
    </source>
</evidence>
<organism evidence="1 2">
    <name type="scientific">Cinnamomum micranthum f. kanehirae</name>
    <dbReference type="NCBI Taxonomy" id="337451"/>
    <lineage>
        <taxon>Eukaryota</taxon>
        <taxon>Viridiplantae</taxon>
        <taxon>Streptophyta</taxon>
        <taxon>Embryophyta</taxon>
        <taxon>Tracheophyta</taxon>
        <taxon>Spermatophyta</taxon>
        <taxon>Magnoliopsida</taxon>
        <taxon>Magnoliidae</taxon>
        <taxon>Laurales</taxon>
        <taxon>Lauraceae</taxon>
        <taxon>Cinnamomum</taxon>
    </lineage>
</organism>
<comment type="caution">
    <text evidence="1">The sequence shown here is derived from an EMBL/GenBank/DDBJ whole genome shotgun (WGS) entry which is preliminary data.</text>
</comment>
<dbReference type="AlphaFoldDB" id="A0A3S3MXM4"/>
<dbReference type="Proteomes" id="UP000283530">
    <property type="component" value="Unassembled WGS sequence"/>
</dbReference>
<sequence length="121" mass="13475">MKMKLRRRRRRGGGRKRQVVWQLETLQAEHMKGAVLKEDYDPTLAAVEIVPQGKVDTSCDSFLSREVFDSAELLEPPHNEVIGENTASVLSLGAVRHEPGLIEGDHDVQSLAVHLCTQGSF</sequence>